<feature type="non-terminal residue" evidence="2">
    <location>
        <position position="47"/>
    </location>
</feature>
<dbReference type="AlphaFoldDB" id="J9GBM5"/>
<dbReference type="PROSITE" id="PS51440">
    <property type="entry name" value="TIM_2"/>
    <property type="match status" value="1"/>
</dbReference>
<name>J9GBM5_9ZZZZ</name>
<evidence type="ECO:0000313" key="2">
    <source>
        <dbReference type="EMBL" id="EJW96819.1"/>
    </source>
</evidence>
<accession>J9GBM5</accession>
<comment type="caution">
    <text evidence="2">The sequence shown here is derived from an EMBL/GenBank/DDBJ whole genome shotgun (WGS) entry which is preliminary data.</text>
</comment>
<proteinExistence type="predicted"/>
<dbReference type="InterPro" id="IPR035990">
    <property type="entry name" value="TIM_sf"/>
</dbReference>
<organism evidence="2">
    <name type="scientific">gut metagenome</name>
    <dbReference type="NCBI Taxonomy" id="749906"/>
    <lineage>
        <taxon>unclassified sequences</taxon>
        <taxon>metagenomes</taxon>
        <taxon>organismal metagenomes</taxon>
    </lineage>
</organism>
<dbReference type="InterPro" id="IPR013785">
    <property type="entry name" value="Aldolase_TIM"/>
</dbReference>
<dbReference type="Pfam" id="PF00121">
    <property type="entry name" value="TIM"/>
    <property type="match status" value="1"/>
</dbReference>
<reference evidence="2" key="1">
    <citation type="journal article" date="2012" name="PLoS ONE">
        <title>Gene sets for utilization of primary and secondary nutrition supplies in the distal gut of endangered iberian lynx.</title>
        <authorList>
            <person name="Alcaide M."/>
            <person name="Messina E."/>
            <person name="Richter M."/>
            <person name="Bargiela R."/>
            <person name="Peplies J."/>
            <person name="Huws S.A."/>
            <person name="Newbold C.J."/>
            <person name="Golyshin P.N."/>
            <person name="Simon M.A."/>
            <person name="Lopez G."/>
            <person name="Yakimov M.M."/>
            <person name="Ferrer M."/>
        </authorList>
    </citation>
    <scope>NUCLEOTIDE SEQUENCE</scope>
</reference>
<dbReference type="InterPro" id="IPR000652">
    <property type="entry name" value="Triosephosphate_isomerase"/>
</dbReference>
<dbReference type="Gene3D" id="3.20.20.70">
    <property type="entry name" value="Aldolase class I"/>
    <property type="match status" value="1"/>
</dbReference>
<gene>
    <name evidence="2" type="ORF">EVA_15074</name>
</gene>
<dbReference type="EMBL" id="AMCI01005085">
    <property type="protein sequence ID" value="EJW96819.1"/>
    <property type="molecule type" value="Genomic_DNA"/>
</dbReference>
<protein>
    <submittedName>
        <fullName evidence="2">Triosephosphate isomerase</fullName>
        <ecNumber evidence="2">5.3.1.1</ecNumber>
    </submittedName>
</protein>
<dbReference type="GO" id="GO:0004807">
    <property type="term" value="F:triose-phosphate isomerase activity"/>
    <property type="evidence" value="ECO:0007669"/>
    <property type="project" value="UniProtKB-EC"/>
</dbReference>
<sequence length="47" mass="4836">MGHWTGHTATPEQAQAVHAALRAALADVDADVATRLPLLYGGSVKPA</sequence>
<dbReference type="SUPFAM" id="SSF51351">
    <property type="entry name" value="Triosephosphate isomerase (TIM)"/>
    <property type="match status" value="1"/>
</dbReference>
<keyword evidence="1 2" id="KW-0413">Isomerase</keyword>
<dbReference type="EC" id="5.3.1.1" evidence="2"/>
<evidence type="ECO:0000256" key="1">
    <source>
        <dbReference type="ARBA" id="ARBA00023235"/>
    </source>
</evidence>